<keyword evidence="4" id="KW-0560">Oxidoreductase</keyword>
<gene>
    <name evidence="8" type="ORF">ACFQ38_09455</name>
</gene>
<evidence type="ECO:0000256" key="2">
    <source>
        <dbReference type="ARBA" id="ARBA00022714"/>
    </source>
</evidence>
<keyword evidence="5" id="KW-0408">Iron</keyword>
<dbReference type="PROSITE" id="PS51384">
    <property type="entry name" value="FAD_FR"/>
    <property type="match status" value="1"/>
</dbReference>
<comment type="caution">
    <text evidence="8">The sequence shown here is derived from an EMBL/GenBank/DDBJ whole genome shotgun (WGS) entry which is preliminary data.</text>
</comment>
<dbReference type="PRINTS" id="PR00409">
    <property type="entry name" value="PHDIOXRDTASE"/>
</dbReference>
<dbReference type="PANTHER" id="PTHR30212:SF2">
    <property type="entry name" value="PROTEIN YIIM"/>
    <property type="match status" value="1"/>
</dbReference>
<keyword evidence="9" id="KW-1185">Reference proteome</keyword>
<feature type="domain" description="FAD-binding FR-type" evidence="7">
    <location>
        <begin position="3"/>
        <end position="109"/>
    </location>
</feature>
<dbReference type="InterPro" id="IPR008333">
    <property type="entry name" value="Cbr1-like_FAD-bd_dom"/>
</dbReference>
<dbReference type="InterPro" id="IPR017927">
    <property type="entry name" value="FAD-bd_FR_type"/>
</dbReference>
<keyword evidence="1" id="KW-0285">Flavoprotein</keyword>
<keyword evidence="2" id="KW-0001">2Fe-2S</keyword>
<evidence type="ECO:0000256" key="4">
    <source>
        <dbReference type="ARBA" id="ARBA00023002"/>
    </source>
</evidence>
<dbReference type="Pfam" id="PF22290">
    <property type="entry name" value="DmmA-like_N"/>
    <property type="match status" value="1"/>
</dbReference>
<accession>A0ABW3TXU8</accession>
<evidence type="ECO:0000259" key="7">
    <source>
        <dbReference type="PROSITE" id="PS51384"/>
    </source>
</evidence>
<name>A0ABW3TXU8_9BACL</name>
<keyword evidence="6" id="KW-0411">Iron-sulfur</keyword>
<evidence type="ECO:0000256" key="3">
    <source>
        <dbReference type="ARBA" id="ARBA00022723"/>
    </source>
</evidence>
<dbReference type="SUPFAM" id="SSF63380">
    <property type="entry name" value="Riboflavin synthase domain-like"/>
    <property type="match status" value="1"/>
</dbReference>
<dbReference type="Gene3D" id="3.40.50.80">
    <property type="entry name" value="Nucleotide-binding domain of ferredoxin-NADP reductase (FNR) module"/>
    <property type="match status" value="1"/>
</dbReference>
<protein>
    <submittedName>
        <fullName evidence="8">Ferredoxin reductase</fullName>
    </submittedName>
</protein>
<evidence type="ECO:0000313" key="8">
    <source>
        <dbReference type="EMBL" id="MFD1205327.1"/>
    </source>
</evidence>
<proteinExistence type="predicted"/>
<dbReference type="InterPro" id="IPR052353">
    <property type="entry name" value="Benzoxazolinone_Detox_Enz"/>
</dbReference>
<dbReference type="SUPFAM" id="SSF52343">
    <property type="entry name" value="Ferredoxin reductase-like, C-terminal NADP-linked domain"/>
    <property type="match status" value="1"/>
</dbReference>
<dbReference type="InterPro" id="IPR039261">
    <property type="entry name" value="FNR_nucleotide-bd"/>
</dbReference>
<dbReference type="Proteomes" id="UP001597231">
    <property type="component" value="Unassembled WGS sequence"/>
</dbReference>
<evidence type="ECO:0000256" key="6">
    <source>
        <dbReference type="ARBA" id="ARBA00023014"/>
    </source>
</evidence>
<sequence length="221" mass="25471">MTQNKISVIVEDIKEETPFVKSFKLSSNDGYELPIFSGGSYITTYIDLPNGETMVRTYSLINNSKKTGYYQIAIQLNEASKGGSFYWHHHVKIGDCLQISYPSNYFLLSFQAKHHVFFATGIGITPFLSMIEEIEHNKETFELHYAAKSENSCAFYQFLKSNYPDQVHFYFSEEGNRMDKDLLTNLPIDSHVYFCGTEEMINEFSQTAKALGYPEKSIHFY</sequence>
<dbReference type="EMBL" id="JBHTLT010000044">
    <property type="protein sequence ID" value="MFD1205327.1"/>
    <property type="molecule type" value="Genomic_DNA"/>
</dbReference>
<evidence type="ECO:0000256" key="1">
    <source>
        <dbReference type="ARBA" id="ARBA00022630"/>
    </source>
</evidence>
<dbReference type="CDD" id="cd06185">
    <property type="entry name" value="PDR_like"/>
    <property type="match status" value="1"/>
</dbReference>
<keyword evidence="3" id="KW-0479">Metal-binding</keyword>
<dbReference type="Gene3D" id="2.40.30.10">
    <property type="entry name" value="Translation factors"/>
    <property type="match status" value="1"/>
</dbReference>
<dbReference type="Pfam" id="PF00970">
    <property type="entry name" value="FAD_binding_6"/>
    <property type="match status" value="1"/>
</dbReference>
<evidence type="ECO:0000313" key="9">
    <source>
        <dbReference type="Proteomes" id="UP001597231"/>
    </source>
</evidence>
<organism evidence="8 9">
    <name type="scientific">Sporosarcina contaminans</name>
    <dbReference type="NCBI Taxonomy" id="633403"/>
    <lineage>
        <taxon>Bacteria</taxon>
        <taxon>Bacillati</taxon>
        <taxon>Bacillota</taxon>
        <taxon>Bacilli</taxon>
        <taxon>Bacillales</taxon>
        <taxon>Caryophanaceae</taxon>
        <taxon>Sporosarcina</taxon>
    </lineage>
</organism>
<reference evidence="9" key="1">
    <citation type="journal article" date="2019" name="Int. J. Syst. Evol. Microbiol.">
        <title>The Global Catalogue of Microorganisms (GCM) 10K type strain sequencing project: providing services to taxonomists for standard genome sequencing and annotation.</title>
        <authorList>
            <consortium name="The Broad Institute Genomics Platform"/>
            <consortium name="The Broad Institute Genome Sequencing Center for Infectious Disease"/>
            <person name="Wu L."/>
            <person name="Ma J."/>
        </authorList>
    </citation>
    <scope>NUCLEOTIDE SEQUENCE [LARGE SCALE GENOMIC DNA]</scope>
    <source>
        <strain evidence="9">CCUG 53915</strain>
    </source>
</reference>
<evidence type="ECO:0000256" key="5">
    <source>
        <dbReference type="ARBA" id="ARBA00023004"/>
    </source>
</evidence>
<dbReference type="RefSeq" id="WP_336822716.1">
    <property type="nucleotide sequence ID" value="NZ_JBHTLT010000044.1"/>
</dbReference>
<dbReference type="InterPro" id="IPR054582">
    <property type="entry name" value="DmmA-like_N"/>
</dbReference>
<dbReference type="PANTHER" id="PTHR30212">
    <property type="entry name" value="PROTEIN YIIM"/>
    <property type="match status" value="1"/>
</dbReference>
<dbReference type="InterPro" id="IPR017938">
    <property type="entry name" value="Riboflavin_synthase-like_b-brl"/>
</dbReference>